<keyword evidence="9" id="KW-1185">Reference proteome</keyword>
<dbReference type="InterPro" id="IPR052185">
    <property type="entry name" value="IPC_Synthase-Related"/>
</dbReference>
<keyword evidence="2 6" id="KW-0812">Transmembrane</keyword>
<dbReference type="GO" id="GO:0070916">
    <property type="term" value="C:inositol phosphoceramide synthase complex"/>
    <property type="evidence" value="ECO:0007669"/>
    <property type="project" value="TreeGrafter"/>
</dbReference>
<feature type="transmembrane region" description="Helical" evidence="6">
    <location>
        <begin position="140"/>
        <end position="161"/>
    </location>
</feature>
<keyword evidence="3 6" id="KW-1133">Transmembrane helix</keyword>
<evidence type="ECO:0000256" key="2">
    <source>
        <dbReference type="ARBA" id="ARBA00022692"/>
    </source>
</evidence>
<accession>A0AA39ZMF4</accession>
<dbReference type="PANTHER" id="PTHR31310:SF11">
    <property type="entry name" value="INOSITOL PHOSPHORYLCERAMIDE SYNTHASE CATALYTIC SUBUNIT AUR1"/>
    <property type="match status" value="1"/>
</dbReference>
<evidence type="ECO:0000256" key="5">
    <source>
        <dbReference type="SAM" id="MobiDB-lite"/>
    </source>
</evidence>
<evidence type="ECO:0000256" key="4">
    <source>
        <dbReference type="ARBA" id="ARBA00023136"/>
    </source>
</evidence>
<feature type="transmembrane region" description="Helical" evidence="6">
    <location>
        <begin position="101"/>
        <end position="120"/>
    </location>
</feature>
<dbReference type="EMBL" id="JAULSY010000005">
    <property type="protein sequence ID" value="KAK0673700.1"/>
    <property type="molecule type" value="Genomic_DNA"/>
</dbReference>
<evidence type="ECO:0000259" key="7">
    <source>
        <dbReference type="SMART" id="SM00014"/>
    </source>
</evidence>
<dbReference type="Proteomes" id="UP001174997">
    <property type="component" value="Unassembled WGS sequence"/>
</dbReference>
<evidence type="ECO:0000313" key="9">
    <source>
        <dbReference type="Proteomes" id="UP001174997"/>
    </source>
</evidence>
<dbReference type="InterPro" id="IPR036938">
    <property type="entry name" value="PAP2/HPO_sf"/>
</dbReference>
<comment type="subcellular location">
    <subcellularLocation>
        <location evidence="1">Membrane</location>
        <topology evidence="1">Multi-pass membrane protein</topology>
    </subcellularLocation>
</comment>
<dbReference type="InterPro" id="IPR026841">
    <property type="entry name" value="Aur1/Ipt1"/>
</dbReference>
<dbReference type="Pfam" id="PF14378">
    <property type="entry name" value="PAP2_3"/>
    <property type="match status" value="1"/>
</dbReference>
<dbReference type="FunFam" id="1.20.144.10:FF:000015">
    <property type="entry name" value="Aureobasidin resistance protein Aur1"/>
    <property type="match status" value="1"/>
</dbReference>
<organism evidence="8 9">
    <name type="scientific">Cercophora samala</name>
    <dbReference type="NCBI Taxonomy" id="330535"/>
    <lineage>
        <taxon>Eukaryota</taxon>
        <taxon>Fungi</taxon>
        <taxon>Dikarya</taxon>
        <taxon>Ascomycota</taxon>
        <taxon>Pezizomycotina</taxon>
        <taxon>Sordariomycetes</taxon>
        <taxon>Sordariomycetidae</taxon>
        <taxon>Sordariales</taxon>
        <taxon>Lasiosphaeriaceae</taxon>
        <taxon>Cercophora</taxon>
    </lineage>
</organism>
<comment type="caution">
    <text evidence="8">The sequence shown here is derived from an EMBL/GenBank/DDBJ whole genome shotgun (WGS) entry which is preliminary data.</text>
</comment>
<evidence type="ECO:0000256" key="3">
    <source>
        <dbReference type="ARBA" id="ARBA00022989"/>
    </source>
</evidence>
<gene>
    <name evidence="8" type="ORF">QBC41DRAFT_116584</name>
</gene>
<dbReference type="GO" id="GO:0006676">
    <property type="term" value="P:mannosyl diphosphorylinositol ceramide metabolic process"/>
    <property type="evidence" value="ECO:0007669"/>
    <property type="project" value="TreeGrafter"/>
</dbReference>
<dbReference type="SUPFAM" id="SSF48317">
    <property type="entry name" value="Acid phosphatase/Vanadium-dependent haloperoxidase"/>
    <property type="match status" value="1"/>
</dbReference>
<feature type="compositionally biased region" description="Low complexity" evidence="5">
    <location>
        <begin position="1"/>
        <end position="15"/>
    </location>
</feature>
<reference evidence="8" key="1">
    <citation type="submission" date="2023-06" db="EMBL/GenBank/DDBJ databases">
        <title>Genome-scale phylogeny and comparative genomics of the fungal order Sordariales.</title>
        <authorList>
            <consortium name="Lawrence Berkeley National Laboratory"/>
            <person name="Hensen N."/>
            <person name="Bonometti L."/>
            <person name="Westerberg I."/>
            <person name="Brannstrom I.O."/>
            <person name="Guillou S."/>
            <person name="Cros-Aarteil S."/>
            <person name="Calhoun S."/>
            <person name="Haridas S."/>
            <person name="Kuo A."/>
            <person name="Mondo S."/>
            <person name="Pangilinan J."/>
            <person name="Riley R."/>
            <person name="Labutti K."/>
            <person name="Andreopoulos B."/>
            <person name="Lipzen A."/>
            <person name="Chen C."/>
            <person name="Yanf M."/>
            <person name="Daum C."/>
            <person name="Ng V."/>
            <person name="Clum A."/>
            <person name="Steindorff A."/>
            <person name="Ohm R."/>
            <person name="Martin F."/>
            <person name="Silar P."/>
            <person name="Natvig D."/>
            <person name="Lalanne C."/>
            <person name="Gautier V."/>
            <person name="Ament-Velasquez S.L."/>
            <person name="Kruys A."/>
            <person name="Hutchinson M.I."/>
            <person name="Powell A.J."/>
            <person name="Barry K."/>
            <person name="Miller A.N."/>
            <person name="Grigoriev I.V."/>
            <person name="Debuchy R."/>
            <person name="Gladieux P."/>
            <person name="Thoren M.H."/>
            <person name="Johannesson H."/>
        </authorList>
    </citation>
    <scope>NUCLEOTIDE SEQUENCE</scope>
    <source>
        <strain evidence="8">CBS 307.81</strain>
    </source>
</reference>
<feature type="transmembrane region" description="Helical" evidence="6">
    <location>
        <begin position="347"/>
        <end position="365"/>
    </location>
</feature>
<evidence type="ECO:0000256" key="1">
    <source>
        <dbReference type="ARBA" id="ARBA00004141"/>
    </source>
</evidence>
<dbReference type="GO" id="GO:0030148">
    <property type="term" value="P:sphingolipid biosynthetic process"/>
    <property type="evidence" value="ECO:0007669"/>
    <property type="project" value="TreeGrafter"/>
</dbReference>
<evidence type="ECO:0000256" key="6">
    <source>
        <dbReference type="SAM" id="Phobius"/>
    </source>
</evidence>
<dbReference type="GO" id="GO:0016020">
    <property type="term" value="C:membrane"/>
    <property type="evidence" value="ECO:0007669"/>
    <property type="project" value="UniProtKB-SubCell"/>
</dbReference>
<feature type="transmembrane region" description="Helical" evidence="6">
    <location>
        <begin position="325"/>
        <end position="341"/>
    </location>
</feature>
<dbReference type="PANTHER" id="PTHR31310">
    <property type="match status" value="1"/>
</dbReference>
<feature type="transmembrane region" description="Helical" evidence="6">
    <location>
        <begin position="231"/>
        <end position="250"/>
    </location>
</feature>
<proteinExistence type="predicted"/>
<feature type="region of interest" description="Disordered" evidence="5">
    <location>
        <begin position="420"/>
        <end position="464"/>
    </location>
</feature>
<name>A0AA39ZMF4_9PEZI</name>
<feature type="transmembrane region" description="Helical" evidence="6">
    <location>
        <begin position="199"/>
        <end position="225"/>
    </location>
</feature>
<feature type="region of interest" description="Disordered" evidence="5">
    <location>
        <begin position="1"/>
        <end position="28"/>
    </location>
</feature>
<protein>
    <submittedName>
        <fullName evidence="8">Aureobasidin A resistance protein</fullName>
    </submittedName>
</protein>
<dbReference type="CDD" id="cd03386">
    <property type="entry name" value="PAP2_Aur1_like"/>
    <property type="match status" value="1"/>
</dbReference>
<dbReference type="InterPro" id="IPR000326">
    <property type="entry name" value="PAP2/HPO"/>
</dbReference>
<sequence length="488" mass="54344">MPDFSPVLPLTASAPSSPPHLSPKTSTSPNPLLPLYNLAANIPIPAKFKKAKPSLRLQRVKSKDESTASHDVTKLQTSFAILPSLRQLQARKWTLWDLQHAVTFVCLAFCLLITPSAPFLKSAAMGLLAVLLAMPATRQFFLPSLPIWVYLFYFFASRFIAPEYRPHIWVKVLPALENVLYGANLSNILSSHTYTVLDLIAWVPYGLGHFVLPLITTIMLFLFAAPGTTPVWARAFGYMSILGVTIQILFPCTPPWYEGLHGLEPAHYGMEGNPAGLKRIDELFGVDMYTTSFTTAPVPFGAFPSLHGGDAVLEALFLQYCFPRFRAYIIGYVVWIAWSTMYLNHHYAIDLVGGGIIAAVTYYIARTKWLPRPQLDKTTRWEYEYVEFGDRPRVALDEEYGGMGLGLLQRRGSDEWTLGSSSSFDSMSRGDTLCGSSSSSPNILSPTTPNDDHHGGDLWSKVRTTSPRGLTGVVVDEEQQQQREVYVR</sequence>
<evidence type="ECO:0000313" key="8">
    <source>
        <dbReference type="EMBL" id="KAK0673700.1"/>
    </source>
</evidence>
<keyword evidence="4 6" id="KW-0472">Membrane</keyword>
<dbReference type="AlphaFoldDB" id="A0AA39ZMF4"/>
<feature type="domain" description="Phosphatidic acid phosphatase type 2/haloperoxidase" evidence="7">
    <location>
        <begin position="229"/>
        <end position="366"/>
    </location>
</feature>
<dbReference type="SMART" id="SM00014">
    <property type="entry name" value="acidPPc"/>
    <property type="match status" value="1"/>
</dbReference>
<dbReference type="Gene3D" id="1.20.144.10">
    <property type="entry name" value="Phosphatidic acid phosphatase type 2/haloperoxidase"/>
    <property type="match status" value="1"/>
</dbReference>